<dbReference type="AlphaFoldDB" id="A0A7V5H4H3"/>
<sequence length="64" mass="7224">MINKFYFLLIFILSFSMFWQCDNGTGPEKKEKNVPGRILWVDVPDSIAIPPAGYFNKALVTAAV</sequence>
<proteinExistence type="predicted"/>
<feature type="signal peptide" evidence="1">
    <location>
        <begin position="1"/>
        <end position="21"/>
    </location>
</feature>
<comment type="caution">
    <text evidence="2">The sequence shown here is derived from an EMBL/GenBank/DDBJ whole genome shotgun (WGS) entry which is preliminary data.</text>
</comment>
<dbReference type="EMBL" id="DRTD01000597">
    <property type="protein sequence ID" value="HHE55709.1"/>
    <property type="molecule type" value="Genomic_DNA"/>
</dbReference>
<keyword evidence="1" id="KW-0732">Signal</keyword>
<evidence type="ECO:0000313" key="2">
    <source>
        <dbReference type="EMBL" id="HHE55709.1"/>
    </source>
</evidence>
<feature type="chain" id="PRO_5031477294" evidence="1">
    <location>
        <begin position="22"/>
        <end position="64"/>
    </location>
</feature>
<organism evidence="2">
    <name type="scientific">Caldithrix abyssi</name>
    <dbReference type="NCBI Taxonomy" id="187145"/>
    <lineage>
        <taxon>Bacteria</taxon>
        <taxon>Pseudomonadati</taxon>
        <taxon>Calditrichota</taxon>
        <taxon>Calditrichia</taxon>
        <taxon>Calditrichales</taxon>
        <taxon>Calditrichaceae</taxon>
        <taxon>Caldithrix</taxon>
    </lineage>
</organism>
<accession>A0A7V5H4H3</accession>
<gene>
    <name evidence="2" type="ORF">ENL21_07995</name>
</gene>
<evidence type="ECO:0000256" key="1">
    <source>
        <dbReference type="SAM" id="SignalP"/>
    </source>
</evidence>
<reference evidence="2" key="1">
    <citation type="journal article" date="2020" name="mSystems">
        <title>Genome- and Community-Level Interaction Insights into Carbon Utilization and Element Cycling Functions of Hydrothermarchaeota in Hydrothermal Sediment.</title>
        <authorList>
            <person name="Zhou Z."/>
            <person name="Liu Y."/>
            <person name="Xu W."/>
            <person name="Pan J."/>
            <person name="Luo Z.H."/>
            <person name="Li M."/>
        </authorList>
    </citation>
    <scope>NUCLEOTIDE SEQUENCE [LARGE SCALE GENOMIC DNA]</scope>
    <source>
        <strain evidence="2">HyVt-76</strain>
    </source>
</reference>
<name>A0A7V5H4H3_CALAY</name>
<dbReference type="Proteomes" id="UP000886111">
    <property type="component" value="Unassembled WGS sequence"/>
</dbReference>
<protein>
    <submittedName>
        <fullName evidence="2">Uncharacterized protein</fullName>
    </submittedName>
</protein>